<gene>
    <name evidence="4" type="primary">WBGene00095592</name>
</gene>
<keyword evidence="3" id="KW-0675">Receptor</keyword>
<dbReference type="PANTHER" id="PTHR46011">
    <property type="entry name" value="NUCLEAR HORMONE RECEPTOR FAMILY MEMBER NHR-86-RELATED"/>
    <property type="match status" value="1"/>
</dbReference>
<dbReference type="InterPro" id="IPR000536">
    <property type="entry name" value="Nucl_hrmn_rcpt_lig-bd"/>
</dbReference>
<accession>A0A8R1Y8C1</accession>
<evidence type="ECO:0000313" key="5">
    <source>
        <dbReference type="Proteomes" id="UP000005239"/>
    </source>
</evidence>
<dbReference type="InterPro" id="IPR035500">
    <property type="entry name" value="NHR-like_dom_sf"/>
</dbReference>
<evidence type="ECO:0000313" key="4">
    <source>
        <dbReference type="EnsemblMetazoa" id="PPA06038.1"/>
    </source>
</evidence>
<dbReference type="GO" id="GO:0005634">
    <property type="term" value="C:nucleus"/>
    <property type="evidence" value="ECO:0000318"/>
    <property type="project" value="GO_Central"/>
</dbReference>
<reference evidence="4" key="2">
    <citation type="submission" date="2022-06" db="UniProtKB">
        <authorList>
            <consortium name="EnsemblMetazoa"/>
        </authorList>
    </citation>
    <scope>IDENTIFICATION</scope>
    <source>
        <strain evidence="4">PS312</strain>
    </source>
</reference>
<dbReference type="GO" id="GO:0003700">
    <property type="term" value="F:DNA-binding transcription factor activity"/>
    <property type="evidence" value="ECO:0000318"/>
    <property type="project" value="GO_Central"/>
</dbReference>
<keyword evidence="1" id="KW-0805">Transcription regulation</keyword>
<dbReference type="AlphaFoldDB" id="A0A2A6C2I3"/>
<dbReference type="Proteomes" id="UP000005239">
    <property type="component" value="Unassembled WGS sequence"/>
</dbReference>
<keyword evidence="2" id="KW-0804">Transcription</keyword>
<dbReference type="Pfam" id="PF00104">
    <property type="entry name" value="Hormone_recep"/>
    <property type="match status" value="3"/>
</dbReference>
<accession>A0A2A6C2I3</accession>
<dbReference type="EnsemblMetazoa" id="PPA06038.1">
    <property type="protein sequence ID" value="PPA06038.1"/>
    <property type="gene ID" value="WBGene00095592"/>
</dbReference>
<proteinExistence type="predicted"/>
<sequence>MVYHPFLQPYSIHVTFRFSVNRRLKFEQRMAVDLNLKKCSYDEDLFMCNIDFFYRIYSIFFKELTMCYSSIPPQLRGSLCKNLIGEFNALEYYYRSQGKFKQMDGVCLCSLITVFDIESLQEKVEGVTRKDDFKESMRSFADDYMEIFDRILRTFDITETEFHAMIVILVCQLDTMIALADSIQNEIDDTNTKIFSKLQSYYRDEMGLVDFSSRLGRVMSMSTAFSELHQNSEDQLRLYSTIFDIRSQDQLLRIGACASFFKRTQQSGKRYICRQGDGKCQFRKHWNGMITSSILDLIKREYNESVSRRMLEELRLVKLYQLPVVDATPNRYQSTLNYYYAMFPIIVRELKIFLRSLIPDFDQFSDHLKTTILCSVVGKFNTLEIYYRTSKQYKEYGKCMRTLLTCFDLMKCEEWLTENEIVTRKRDLISAKRSYASENLLYLHQMMKMGTFTETEFYALIVIAFCDMDSTIYLPDRINGIFENIRSKVFIELQNYYRKELRIDDFSTRLGRLMTLSAVITEFHNNCYEQHNMFAAIFTLPGLLRDNKGNALWTRKPVLPSSNVLRNREGGIAADKEMGIVNFENILSICSLQTDWNEEETTSILELINREYDHSVTRRITEEMTLVKLFKLKVNLYQTNLNYYYAMYPVIFRELKIFLRSLVPDFDQFSEHLRASIFCNMVGKFIALKYYFRTANIKSMESGRMCTLLTCFDLNNCDEWVAGQDSVTRKRDLLSTLRSYATEYLTILHQTLRMGKFTDTEFHALIAITFCEMGRVNNIVHNKANDADATIHLPDRIHQIFENTRAKVFVELQHYYRDELKIVDFSTRLGTLMTLSAVLTEFLNSHEQLNLYSALFDEFELLLSSYLRVLAVFAIFLSFIKGRLPLLSVYFTADCH</sequence>
<keyword evidence="5" id="KW-1185">Reference proteome</keyword>
<dbReference type="PROSITE" id="PS51843">
    <property type="entry name" value="NR_LBD"/>
    <property type="match status" value="1"/>
</dbReference>
<organism evidence="4 5">
    <name type="scientific">Pristionchus pacificus</name>
    <name type="common">Parasitic nematode worm</name>
    <dbReference type="NCBI Taxonomy" id="54126"/>
    <lineage>
        <taxon>Eukaryota</taxon>
        <taxon>Metazoa</taxon>
        <taxon>Ecdysozoa</taxon>
        <taxon>Nematoda</taxon>
        <taxon>Chromadorea</taxon>
        <taxon>Rhabditida</taxon>
        <taxon>Rhabditina</taxon>
        <taxon>Diplogasteromorpha</taxon>
        <taxon>Diplogasteroidea</taxon>
        <taxon>Neodiplogasteridae</taxon>
        <taxon>Pristionchus</taxon>
    </lineage>
</organism>
<reference evidence="5" key="1">
    <citation type="journal article" date="2008" name="Nat. Genet.">
        <title>The Pristionchus pacificus genome provides a unique perspective on nematode lifestyle and parasitism.</title>
        <authorList>
            <person name="Dieterich C."/>
            <person name="Clifton S.W."/>
            <person name="Schuster L.N."/>
            <person name="Chinwalla A."/>
            <person name="Delehaunty K."/>
            <person name="Dinkelacker I."/>
            <person name="Fulton L."/>
            <person name="Fulton R."/>
            <person name="Godfrey J."/>
            <person name="Minx P."/>
            <person name="Mitreva M."/>
            <person name="Roeseler W."/>
            <person name="Tian H."/>
            <person name="Witte H."/>
            <person name="Yang S.P."/>
            <person name="Wilson R.K."/>
            <person name="Sommer R.J."/>
        </authorList>
    </citation>
    <scope>NUCLEOTIDE SEQUENCE [LARGE SCALE GENOMIC DNA]</scope>
    <source>
        <strain evidence="5">PS312</strain>
    </source>
</reference>
<name>A0A2A6C2I3_PRIPA</name>
<evidence type="ECO:0000256" key="1">
    <source>
        <dbReference type="ARBA" id="ARBA00023015"/>
    </source>
</evidence>
<dbReference type="PANTHER" id="PTHR46011:SF6">
    <property type="entry name" value="HIGH ZINC ACTIVATED NUCLEAR RECEPTOR PROTEIN"/>
    <property type="match status" value="1"/>
</dbReference>
<evidence type="ECO:0000256" key="2">
    <source>
        <dbReference type="ARBA" id="ARBA00023163"/>
    </source>
</evidence>
<dbReference type="Gene3D" id="1.10.565.10">
    <property type="entry name" value="Retinoid X Receptor"/>
    <property type="match status" value="3"/>
</dbReference>
<dbReference type="SUPFAM" id="SSF48508">
    <property type="entry name" value="Nuclear receptor ligand-binding domain"/>
    <property type="match status" value="3"/>
</dbReference>
<evidence type="ECO:0000256" key="3">
    <source>
        <dbReference type="ARBA" id="ARBA00023170"/>
    </source>
</evidence>
<protein>
    <submittedName>
        <fullName evidence="4">Nuclear receptor</fullName>
    </submittedName>
</protein>
<dbReference type="SMART" id="SM00430">
    <property type="entry name" value="HOLI"/>
    <property type="match status" value="3"/>
</dbReference>